<sequence>MFDIGDVIVYSEHGLCQIDEICDKTFAGITRTYYVLHPLAELTLKISTPVDNDKVIMMKPMERDAAEEILDSFTQPGIDWIEEAKQRSMKYNSLVKTGNRKEIARIANTLMRKDHELRLNNKRIYDQDRKLLHTIQNILYKELALALCTPFEEIVDRVNKLIMK</sequence>
<dbReference type="InterPro" id="IPR042215">
    <property type="entry name" value="CarD-like_C"/>
</dbReference>
<dbReference type="RefSeq" id="WP_338448146.1">
    <property type="nucleotide sequence ID" value="NZ_CP137640.1"/>
</dbReference>
<evidence type="ECO:0000259" key="1">
    <source>
        <dbReference type="SMART" id="SM01058"/>
    </source>
</evidence>
<dbReference type="Gene3D" id="1.20.58.1290">
    <property type="entry name" value="CarD-like, C-terminal domain"/>
    <property type="match status" value="1"/>
</dbReference>
<accession>A0ABZ2C7Y5</accession>
<evidence type="ECO:0000313" key="2">
    <source>
        <dbReference type="EMBL" id="WVX79212.1"/>
    </source>
</evidence>
<organism evidence="2 3">
    <name type="scientific">Niallia oryzisoli</name>
    <dbReference type="NCBI Taxonomy" id="1737571"/>
    <lineage>
        <taxon>Bacteria</taxon>
        <taxon>Bacillati</taxon>
        <taxon>Bacillota</taxon>
        <taxon>Bacilli</taxon>
        <taxon>Bacillales</taxon>
        <taxon>Bacillaceae</taxon>
        <taxon>Niallia</taxon>
    </lineage>
</organism>
<proteinExistence type="predicted"/>
<dbReference type="InterPro" id="IPR048792">
    <property type="entry name" value="CarD_C"/>
</dbReference>
<feature type="domain" description="CarD-like/TRCF RNAP-interacting" evidence="1">
    <location>
        <begin position="1"/>
        <end position="111"/>
    </location>
</feature>
<dbReference type="InterPro" id="IPR003711">
    <property type="entry name" value="CarD-like/TRCF_RID"/>
</dbReference>
<dbReference type="SMART" id="SM01058">
    <property type="entry name" value="CarD_TRCF"/>
    <property type="match status" value="1"/>
</dbReference>
<dbReference type="SUPFAM" id="SSF141259">
    <property type="entry name" value="CarD-like"/>
    <property type="match status" value="1"/>
</dbReference>
<gene>
    <name evidence="2" type="ORF">R4Z09_18100</name>
</gene>
<reference evidence="2 3" key="1">
    <citation type="submission" date="2023-10" db="EMBL/GenBank/DDBJ databases">
        <title>Niallia locisalis sp.nov. isolated from a salt pond sample.</title>
        <authorList>
            <person name="Li X.-J."/>
            <person name="Dong L."/>
        </authorList>
    </citation>
    <scope>NUCLEOTIDE SEQUENCE [LARGE SCALE GENOMIC DNA]</scope>
    <source>
        <strain evidence="2 3">DSM 29761</strain>
    </source>
</reference>
<dbReference type="Gene3D" id="2.40.10.170">
    <property type="match status" value="1"/>
</dbReference>
<protein>
    <submittedName>
        <fullName evidence="2">CarD family transcriptional regulator</fullName>
    </submittedName>
</protein>
<dbReference type="Pfam" id="PF02559">
    <property type="entry name" value="CarD_TRCF_RID"/>
    <property type="match status" value="1"/>
</dbReference>
<dbReference type="PANTHER" id="PTHR38447">
    <property type="entry name" value="TRANSCRIPTION FACTOR YDEB-RELATED"/>
    <property type="match status" value="1"/>
</dbReference>
<dbReference type="InterPro" id="IPR036101">
    <property type="entry name" value="CarD-like/TRCF_RID_sf"/>
</dbReference>
<evidence type="ECO:0000313" key="3">
    <source>
        <dbReference type="Proteomes" id="UP001357223"/>
    </source>
</evidence>
<dbReference type="InterPro" id="IPR052531">
    <property type="entry name" value="CarD-like_regulator"/>
</dbReference>
<dbReference type="EMBL" id="CP137640">
    <property type="protein sequence ID" value="WVX79212.1"/>
    <property type="molecule type" value="Genomic_DNA"/>
</dbReference>
<keyword evidence="3" id="KW-1185">Reference proteome</keyword>
<dbReference type="Proteomes" id="UP001357223">
    <property type="component" value="Chromosome"/>
</dbReference>
<dbReference type="Pfam" id="PF21095">
    <property type="entry name" value="CarD_C"/>
    <property type="match status" value="1"/>
</dbReference>
<dbReference type="PANTHER" id="PTHR38447:SF1">
    <property type="entry name" value="RNA POLYMERASE-BINDING TRANSCRIPTION FACTOR CARD"/>
    <property type="match status" value="1"/>
</dbReference>
<name>A0ABZ2C7Y5_9BACI</name>